<reference evidence="1" key="1">
    <citation type="journal article" date="2022" name="Front. Microbiol.">
        <title>New perspectives on an old grouping: The genomic and phenotypic variability of Oxalobacter formigenes and the implications for calcium oxalate stone prevention.</title>
        <authorList>
            <person name="Chmiel J.A."/>
            <person name="Carr C."/>
            <person name="Stuivenberg G.A."/>
            <person name="Venema R."/>
            <person name="Chanyi R.M."/>
            <person name="Al K.F."/>
            <person name="Giguere D."/>
            <person name="Say H."/>
            <person name="Akouris P.P."/>
            <person name="Dominguez Romero S.A."/>
            <person name="Kwong A."/>
            <person name="Tai V."/>
            <person name="Koval S.F."/>
            <person name="Razvi H."/>
            <person name="Bjazevic J."/>
            <person name="Burton J.P."/>
        </authorList>
    </citation>
    <scope>NUCLEOTIDE SEQUENCE</scope>
    <source>
        <strain evidence="1">WoOx3</strain>
    </source>
</reference>
<evidence type="ECO:0008006" key="3">
    <source>
        <dbReference type="Google" id="ProtNLM"/>
    </source>
</evidence>
<dbReference type="EMBL" id="CP098242">
    <property type="protein sequence ID" value="WAW10982.1"/>
    <property type="molecule type" value="Genomic_DNA"/>
</dbReference>
<dbReference type="Proteomes" id="UP001156215">
    <property type="component" value="Chromosome"/>
</dbReference>
<organism evidence="1 2">
    <name type="scientific">Oxalobacter vibrioformis</name>
    <dbReference type="NCBI Taxonomy" id="933080"/>
    <lineage>
        <taxon>Bacteria</taxon>
        <taxon>Pseudomonadati</taxon>
        <taxon>Pseudomonadota</taxon>
        <taxon>Betaproteobacteria</taxon>
        <taxon>Burkholderiales</taxon>
        <taxon>Oxalobacteraceae</taxon>
        <taxon>Oxalobacter</taxon>
    </lineage>
</organism>
<evidence type="ECO:0000313" key="2">
    <source>
        <dbReference type="Proteomes" id="UP001156215"/>
    </source>
</evidence>
<name>A0A9E9LYD8_9BURK</name>
<dbReference type="AlphaFoldDB" id="A0A9E9LYD8"/>
<accession>A0A9E9LYD8</accession>
<protein>
    <recommendedName>
        <fullName evidence="3">Methyl-accepting chemotaxis protein</fullName>
    </recommendedName>
</protein>
<dbReference type="RefSeq" id="WP_332880231.1">
    <property type="nucleotide sequence ID" value="NZ_CP098242.1"/>
</dbReference>
<evidence type="ECO:0000313" key="1">
    <source>
        <dbReference type="EMBL" id="WAW10982.1"/>
    </source>
</evidence>
<keyword evidence="2" id="KW-1185">Reference proteome</keyword>
<gene>
    <name evidence="1" type="ORF">NB640_04930</name>
</gene>
<proteinExistence type="predicted"/>
<sequence>MKIGTKMGIGFAIIFILSFLTAIAAIWRLHIVAEETRIMMEQPIAKERMISDW</sequence>
<dbReference type="KEGG" id="ovb:NB640_04930"/>